<protein>
    <submittedName>
        <fullName evidence="2">Uncharacterized protein</fullName>
    </submittedName>
</protein>
<dbReference type="AlphaFoldDB" id="A0A1L7CHL5"/>
<dbReference type="KEGG" id="caqu:CAQU_09785"/>
<name>A0A1L7CHL5_9CORY</name>
<keyword evidence="1" id="KW-1133">Transmembrane helix</keyword>
<proteinExistence type="predicted"/>
<keyword evidence="1" id="KW-0472">Membrane</keyword>
<dbReference type="STRING" id="1431546.CAQU_09785"/>
<evidence type="ECO:0000256" key="1">
    <source>
        <dbReference type="SAM" id="Phobius"/>
    </source>
</evidence>
<evidence type="ECO:0000313" key="3">
    <source>
        <dbReference type="Proteomes" id="UP000185478"/>
    </source>
</evidence>
<gene>
    <name evidence="2" type="ORF">CAQU_09785</name>
</gene>
<reference evidence="2 3" key="1">
    <citation type="submission" date="2014-08" db="EMBL/GenBank/DDBJ databases">
        <title>Complete genome sequence of Corynebacterium aquilae S-613T(T) (=DSM 44791(T)), isolated from the choana of a healthy golden eagle.</title>
        <authorList>
            <person name="Ruckert C."/>
            <person name="Albersmeier A."/>
            <person name="Winkler A."/>
            <person name="Kalinowski J."/>
        </authorList>
    </citation>
    <scope>NUCLEOTIDE SEQUENCE [LARGE SCALE GENOMIC DNA]</scope>
    <source>
        <strain evidence="2 3">S-613</strain>
    </source>
</reference>
<accession>A0A1L7CHL5</accession>
<feature type="transmembrane region" description="Helical" evidence="1">
    <location>
        <begin position="49"/>
        <end position="67"/>
    </location>
</feature>
<feature type="transmembrane region" description="Helical" evidence="1">
    <location>
        <begin position="74"/>
        <end position="94"/>
    </location>
</feature>
<dbReference type="Proteomes" id="UP000185478">
    <property type="component" value="Chromosome"/>
</dbReference>
<feature type="transmembrane region" description="Helical" evidence="1">
    <location>
        <begin position="100"/>
        <end position="120"/>
    </location>
</feature>
<sequence length="130" mass="13867">MIPLPSVSRIAHAGLALWCLLTGLAYLPPFGAIPSTLGVVERLTGGTYFGTAWILAATALFAGQWFYKPRQVGLALAMSLTLLLAGGYAVAWQIEDQARAWVSVKNYVMIAAAILIVATYGERRMPGAAK</sequence>
<evidence type="ECO:0000313" key="2">
    <source>
        <dbReference type="EMBL" id="APT85309.1"/>
    </source>
</evidence>
<organism evidence="2 3">
    <name type="scientific">Corynebacterium aquilae DSM 44791</name>
    <dbReference type="NCBI Taxonomy" id="1431546"/>
    <lineage>
        <taxon>Bacteria</taxon>
        <taxon>Bacillati</taxon>
        <taxon>Actinomycetota</taxon>
        <taxon>Actinomycetes</taxon>
        <taxon>Mycobacteriales</taxon>
        <taxon>Corynebacteriaceae</taxon>
        <taxon>Corynebacterium</taxon>
    </lineage>
</organism>
<dbReference type="EMBL" id="CP009245">
    <property type="protein sequence ID" value="APT85309.1"/>
    <property type="molecule type" value="Genomic_DNA"/>
</dbReference>
<keyword evidence="1" id="KW-0812">Transmembrane</keyword>
<keyword evidence="3" id="KW-1185">Reference proteome</keyword>